<keyword evidence="3" id="KW-1185">Reference proteome</keyword>
<evidence type="ECO:0000313" key="1">
    <source>
        <dbReference type="EMBL" id="KLU91471.1"/>
    </source>
</evidence>
<proteinExistence type="predicted"/>
<dbReference type="EnsemblFungi" id="MAPG_09990T0">
    <property type="protein sequence ID" value="MAPG_09990T0"/>
    <property type="gene ID" value="MAPG_09990"/>
</dbReference>
<reference evidence="3" key="2">
    <citation type="submission" date="2010-05" db="EMBL/GenBank/DDBJ databases">
        <title>The genome sequence of Magnaporthe poae strain ATCC 64411.</title>
        <authorList>
            <person name="Ma L.-J."/>
            <person name="Dead R."/>
            <person name="Young S."/>
            <person name="Zeng Q."/>
            <person name="Koehrsen M."/>
            <person name="Alvarado L."/>
            <person name="Berlin A."/>
            <person name="Chapman S.B."/>
            <person name="Chen Z."/>
            <person name="Freedman E."/>
            <person name="Gellesch M."/>
            <person name="Goldberg J."/>
            <person name="Griggs A."/>
            <person name="Gujja S."/>
            <person name="Heilman E.R."/>
            <person name="Heiman D."/>
            <person name="Hepburn T."/>
            <person name="Howarth C."/>
            <person name="Jen D."/>
            <person name="Larson L."/>
            <person name="Mehta T."/>
            <person name="Neiman D."/>
            <person name="Pearson M."/>
            <person name="Roberts A."/>
            <person name="Saif S."/>
            <person name="Shea T."/>
            <person name="Shenoy N."/>
            <person name="Sisk P."/>
            <person name="Stolte C."/>
            <person name="Sykes S."/>
            <person name="Walk T."/>
            <person name="White J."/>
            <person name="Yandava C."/>
            <person name="Haas B."/>
            <person name="Nusbaum C."/>
            <person name="Birren B."/>
        </authorList>
    </citation>
    <scope>NUCLEOTIDE SEQUENCE [LARGE SCALE GENOMIC DNA]</scope>
    <source>
        <strain evidence="3">ATCC 64411 / 73-15</strain>
    </source>
</reference>
<dbReference type="Proteomes" id="UP000011715">
    <property type="component" value="Unassembled WGS sequence"/>
</dbReference>
<reference evidence="2" key="5">
    <citation type="submission" date="2015-06" db="UniProtKB">
        <authorList>
            <consortium name="EnsemblFungi"/>
        </authorList>
    </citation>
    <scope>IDENTIFICATION</scope>
    <source>
        <strain evidence="2">ATCC 64411</strain>
    </source>
</reference>
<sequence>MNPAEDAQKRFSQQRFLKESFWSMQKLGKAFADLIGTIDAQDAHSESLKSYQARRDTHGVVTAVAVLGGGWKTYLVFAAKGVCLHSGAWALATVFVVGVAGYKCDDHGRRAKACEQLKRKLEAFRKAFRAVLQAPALSLIISTGYEATFAASDVGKEEFLNSFGIDLSKVGKMEYDRGQVTERMKWLDIVYEDLAKTLDTALF</sequence>
<accession>A0A0C4EBE2</accession>
<dbReference type="EMBL" id="ADBL01002562">
    <property type="status" value="NOT_ANNOTATED_CDS"/>
    <property type="molecule type" value="Genomic_DNA"/>
</dbReference>
<dbReference type="EMBL" id="GL876977">
    <property type="protein sequence ID" value="KLU91471.1"/>
    <property type="molecule type" value="Genomic_DNA"/>
</dbReference>
<dbReference type="STRING" id="644358.A0A0C4EBE2"/>
<evidence type="ECO:0000313" key="3">
    <source>
        <dbReference type="Proteomes" id="UP000011715"/>
    </source>
</evidence>
<reference evidence="1" key="1">
    <citation type="submission" date="2010-05" db="EMBL/GenBank/DDBJ databases">
        <title>The Genome Sequence of Magnaporthe poae strain ATCC 64411.</title>
        <authorList>
            <consortium name="The Broad Institute Genome Sequencing Platform"/>
            <consortium name="Broad Institute Genome Sequencing Center for Infectious Disease"/>
            <person name="Ma L.-J."/>
            <person name="Dead R."/>
            <person name="Young S."/>
            <person name="Zeng Q."/>
            <person name="Koehrsen M."/>
            <person name="Alvarado L."/>
            <person name="Berlin A."/>
            <person name="Chapman S.B."/>
            <person name="Chen Z."/>
            <person name="Freedman E."/>
            <person name="Gellesch M."/>
            <person name="Goldberg J."/>
            <person name="Griggs A."/>
            <person name="Gujja S."/>
            <person name="Heilman E.R."/>
            <person name="Heiman D."/>
            <person name="Hepburn T."/>
            <person name="Howarth C."/>
            <person name="Jen D."/>
            <person name="Larson L."/>
            <person name="Mehta T."/>
            <person name="Neiman D."/>
            <person name="Pearson M."/>
            <person name="Roberts A."/>
            <person name="Saif S."/>
            <person name="Shea T."/>
            <person name="Shenoy N."/>
            <person name="Sisk P."/>
            <person name="Stolte C."/>
            <person name="Sykes S."/>
            <person name="Walk T."/>
            <person name="White J."/>
            <person name="Yandava C."/>
            <person name="Haas B."/>
            <person name="Nusbaum C."/>
            <person name="Birren B."/>
        </authorList>
    </citation>
    <scope>NUCLEOTIDE SEQUENCE</scope>
    <source>
        <strain evidence="1">ATCC 64411</strain>
    </source>
</reference>
<evidence type="ECO:0000313" key="2">
    <source>
        <dbReference type="EnsemblFungi" id="MAPG_09990T0"/>
    </source>
</evidence>
<reference evidence="1" key="3">
    <citation type="submission" date="2011-03" db="EMBL/GenBank/DDBJ databases">
        <title>Annotation of Magnaporthe poae ATCC 64411.</title>
        <authorList>
            <person name="Ma L.-J."/>
            <person name="Dead R."/>
            <person name="Young S.K."/>
            <person name="Zeng Q."/>
            <person name="Gargeya S."/>
            <person name="Fitzgerald M."/>
            <person name="Haas B."/>
            <person name="Abouelleil A."/>
            <person name="Alvarado L."/>
            <person name="Arachchi H.M."/>
            <person name="Berlin A."/>
            <person name="Brown A."/>
            <person name="Chapman S.B."/>
            <person name="Chen Z."/>
            <person name="Dunbar C."/>
            <person name="Freedman E."/>
            <person name="Gearin G."/>
            <person name="Gellesch M."/>
            <person name="Goldberg J."/>
            <person name="Griggs A."/>
            <person name="Gujja S."/>
            <person name="Heiman D."/>
            <person name="Howarth C."/>
            <person name="Larson L."/>
            <person name="Lui A."/>
            <person name="MacDonald P.J.P."/>
            <person name="Mehta T."/>
            <person name="Montmayeur A."/>
            <person name="Murphy C."/>
            <person name="Neiman D."/>
            <person name="Pearson M."/>
            <person name="Priest M."/>
            <person name="Roberts A."/>
            <person name="Saif S."/>
            <person name="Shea T."/>
            <person name="Shenoy N."/>
            <person name="Sisk P."/>
            <person name="Stolte C."/>
            <person name="Sykes S."/>
            <person name="Yandava C."/>
            <person name="Wortman J."/>
            <person name="Nusbaum C."/>
            <person name="Birren B."/>
        </authorList>
    </citation>
    <scope>NUCLEOTIDE SEQUENCE</scope>
    <source>
        <strain evidence="1">ATCC 64411</strain>
    </source>
</reference>
<gene>
    <name evidence="1" type="ORF">MAPG_09990</name>
</gene>
<dbReference type="VEuPathDB" id="FungiDB:MAPG_09990"/>
<dbReference type="AlphaFoldDB" id="A0A0C4EBE2"/>
<protein>
    <submittedName>
        <fullName evidence="1 2">Uncharacterized protein</fullName>
    </submittedName>
</protein>
<name>A0A0C4EBE2_MAGP6</name>
<reference evidence="2" key="4">
    <citation type="journal article" date="2015" name="G3 (Bethesda)">
        <title>Genome sequences of three phytopathogenic species of the Magnaporthaceae family of fungi.</title>
        <authorList>
            <person name="Okagaki L.H."/>
            <person name="Nunes C.C."/>
            <person name="Sailsbery J."/>
            <person name="Clay B."/>
            <person name="Brown D."/>
            <person name="John T."/>
            <person name="Oh Y."/>
            <person name="Young N."/>
            <person name="Fitzgerald M."/>
            <person name="Haas B.J."/>
            <person name="Zeng Q."/>
            <person name="Young S."/>
            <person name="Adiconis X."/>
            <person name="Fan L."/>
            <person name="Levin J.Z."/>
            <person name="Mitchell T.K."/>
            <person name="Okubara P.A."/>
            <person name="Farman M.L."/>
            <person name="Kohn L.M."/>
            <person name="Birren B."/>
            <person name="Ma L.-J."/>
            <person name="Dean R.A."/>
        </authorList>
    </citation>
    <scope>NUCLEOTIDE SEQUENCE</scope>
    <source>
        <strain evidence="2">ATCC 64411 / 73-15</strain>
    </source>
</reference>
<organism evidence="2 3">
    <name type="scientific">Magnaporthiopsis poae (strain ATCC 64411 / 73-15)</name>
    <name type="common">Kentucky bluegrass fungus</name>
    <name type="synonym">Magnaporthe poae</name>
    <dbReference type="NCBI Taxonomy" id="644358"/>
    <lineage>
        <taxon>Eukaryota</taxon>
        <taxon>Fungi</taxon>
        <taxon>Dikarya</taxon>
        <taxon>Ascomycota</taxon>
        <taxon>Pezizomycotina</taxon>
        <taxon>Sordariomycetes</taxon>
        <taxon>Sordariomycetidae</taxon>
        <taxon>Magnaporthales</taxon>
        <taxon>Magnaporthaceae</taxon>
        <taxon>Magnaporthiopsis</taxon>
    </lineage>
</organism>